<proteinExistence type="predicted"/>
<keyword evidence="2" id="KW-1185">Reference proteome</keyword>
<sequence>MVRRLAAVFSLMFFLGAGLSAFGLSMDPRSVKAGDTHLLFDLAGPELADELFGADADPDSPDDNLLSAELSDWPDLADHLSPSPAFGQSPAAPQFGCASARLPWPFLAALQRPPSTLA</sequence>
<dbReference type="AlphaFoldDB" id="A0A2S9K202"/>
<dbReference type="EMBL" id="PVLQ01000064">
    <property type="protein sequence ID" value="PRD64498.1"/>
    <property type="molecule type" value="Genomic_DNA"/>
</dbReference>
<reference evidence="1 2" key="1">
    <citation type="submission" date="2018-03" db="EMBL/GenBank/DDBJ databases">
        <title>Comparative genomics illustrates the genes involved in a hyperalkaliphilic mechanisms of Serpentinomonas isolated from highly-alkaline calcium-rich serpentinized springs.</title>
        <authorList>
            <person name="Suzuki S."/>
            <person name="Ishii S."/>
            <person name="Walworth N."/>
            <person name="Bird L."/>
            <person name="Kuenen J.G."/>
            <person name="Nealson K.H."/>
        </authorList>
    </citation>
    <scope>NUCLEOTIDE SEQUENCE [LARGE SCALE GENOMIC DNA]</scope>
    <source>
        <strain evidence="1 2">P1</strain>
    </source>
</reference>
<accession>A0A2S9K202</accession>
<evidence type="ECO:0000313" key="1">
    <source>
        <dbReference type="EMBL" id="PRD64498.1"/>
    </source>
</evidence>
<gene>
    <name evidence="1" type="ORF">C6P64_14225</name>
</gene>
<evidence type="ECO:0000313" key="2">
    <source>
        <dbReference type="Proteomes" id="UP000238589"/>
    </source>
</evidence>
<dbReference type="Proteomes" id="UP000238589">
    <property type="component" value="Unassembled WGS sequence"/>
</dbReference>
<name>A0A2S9K202_9BURK</name>
<organism evidence="1 2">
    <name type="scientific">Malikia granosa</name>
    <dbReference type="NCBI Taxonomy" id="263067"/>
    <lineage>
        <taxon>Bacteria</taxon>
        <taxon>Pseudomonadati</taxon>
        <taxon>Pseudomonadota</taxon>
        <taxon>Betaproteobacteria</taxon>
        <taxon>Burkholderiales</taxon>
        <taxon>Comamonadaceae</taxon>
        <taxon>Malikia</taxon>
    </lineage>
</organism>
<comment type="caution">
    <text evidence="1">The sequence shown here is derived from an EMBL/GenBank/DDBJ whole genome shotgun (WGS) entry which is preliminary data.</text>
</comment>
<protein>
    <submittedName>
        <fullName evidence="1">Uncharacterized protein</fullName>
    </submittedName>
</protein>